<evidence type="ECO:0000313" key="6">
    <source>
        <dbReference type="Proteomes" id="UP001206788"/>
    </source>
</evidence>
<dbReference type="InterPro" id="IPR029044">
    <property type="entry name" value="Nucleotide-diphossugar_trans"/>
</dbReference>
<dbReference type="Gene3D" id="3.90.550.10">
    <property type="entry name" value="Spore Coat Polysaccharide Biosynthesis Protein SpsA, Chain A"/>
    <property type="match status" value="1"/>
</dbReference>
<evidence type="ECO:0000256" key="3">
    <source>
        <dbReference type="ARBA" id="ARBA00022679"/>
    </source>
</evidence>
<keyword evidence="6" id="KW-1185">Reference proteome</keyword>
<dbReference type="Proteomes" id="UP001206788">
    <property type="component" value="Unassembled WGS sequence"/>
</dbReference>
<sequence length="297" mass="33973">MKAPKVSIITVNYKQKEVTAVLLRSILSCGYSNLEIIVVDNEQIADDTEYYSRFHPAVRVINSPVNLGFAGANNLGIRKATSDFLFFLNNDTELQKGVIESLLEGFSNPNVGAICPIIRYDEDPSRIQYSGFTPINSLTGRNKLEQELPIQPWKETSYFHGAAVMISSKVVEKIGEMPEDYFLYYEELDWSQRLRDKGYKILVCQNAYILHKESISTGKNSPLKVYYQTRNRIHFMRRNGKVYPAFLLFFLTVSLPKNLISLSKSHGKAFRRGVLDALIFQKTGWTNPIEFSPNTYR</sequence>
<gene>
    <name evidence="5" type="ORF">NY014_11720</name>
</gene>
<keyword evidence="2" id="KW-0328">Glycosyltransferase</keyword>
<dbReference type="EMBL" id="JANWGH010000002">
    <property type="protein sequence ID" value="MCS5491104.1"/>
    <property type="molecule type" value="Genomic_DNA"/>
</dbReference>
<dbReference type="Pfam" id="PF00535">
    <property type="entry name" value="Glycos_transf_2"/>
    <property type="match status" value="1"/>
</dbReference>
<evidence type="ECO:0000313" key="5">
    <source>
        <dbReference type="EMBL" id="MCS5491104.1"/>
    </source>
</evidence>
<dbReference type="InterPro" id="IPR001173">
    <property type="entry name" value="Glyco_trans_2-like"/>
</dbReference>
<name>A0ABT2G766_9BACT</name>
<feature type="domain" description="Glycosyltransferase 2-like" evidence="4">
    <location>
        <begin position="7"/>
        <end position="174"/>
    </location>
</feature>
<evidence type="ECO:0000256" key="1">
    <source>
        <dbReference type="ARBA" id="ARBA00006739"/>
    </source>
</evidence>
<evidence type="ECO:0000256" key="2">
    <source>
        <dbReference type="ARBA" id="ARBA00022676"/>
    </source>
</evidence>
<reference evidence="5 6" key="1">
    <citation type="submission" date="2022-08" db="EMBL/GenBank/DDBJ databases">
        <title>Algoriphagus sp. CAU 1643 isolated from mud.</title>
        <authorList>
            <person name="Kim W."/>
        </authorList>
    </citation>
    <scope>NUCLEOTIDE SEQUENCE [LARGE SCALE GENOMIC DNA]</scope>
    <source>
        <strain evidence="5 6">CAU 1643</strain>
    </source>
</reference>
<protein>
    <submittedName>
        <fullName evidence="5">Glycosyltransferase family 2 protein</fullName>
    </submittedName>
</protein>
<dbReference type="CDD" id="cd04186">
    <property type="entry name" value="GT_2_like_c"/>
    <property type="match status" value="1"/>
</dbReference>
<accession>A0ABT2G766</accession>
<dbReference type="SUPFAM" id="SSF53448">
    <property type="entry name" value="Nucleotide-diphospho-sugar transferases"/>
    <property type="match status" value="1"/>
</dbReference>
<comment type="similarity">
    <text evidence="1">Belongs to the glycosyltransferase 2 family.</text>
</comment>
<dbReference type="RefSeq" id="WP_259414767.1">
    <property type="nucleotide sequence ID" value="NZ_JANWGH010000002.1"/>
</dbReference>
<evidence type="ECO:0000259" key="4">
    <source>
        <dbReference type="Pfam" id="PF00535"/>
    </source>
</evidence>
<comment type="caution">
    <text evidence="5">The sequence shown here is derived from an EMBL/GenBank/DDBJ whole genome shotgun (WGS) entry which is preliminary data.</text>
</comment>
<organism evidence="5 6">
    <name type="scientific">Algoriphagus limi</name>
    <dbReference type="NCBI Taxonomy" id="2975273"/>
    <lineage>
        <taxon>Bacteria</taxon>
        <taxon>Pseudomonadati</taxon>
        <taxon>Bacteroidota</taxon>
        <taxon>Cytophagia</taxon>
        <taxon>Cytophagales</taxon>
        <taxon>Cyclobacteriaceae</taxon>
        <taxon>Algoriphagus</taxon>
    </lineage>
</organism>
<proteinExistence type="inferred from homology"/>
<keyword evidence="3" id="KW-0808">Transferase</keyword>
<dbReference type="PANTHER" id="PTHR43179">
    <property type="entry name" value="RHAMNOSYLTRANSFERASE WBBL"/>
    <property type="match status" value="1"/>
</dbReference>
<dbReference type="PANTHER" id="PTHR43179:SF12">
    <property type="entry name" value="GALACTOFURANOSYLTRANSFERASE GLFT2"/>
    <property type="match status" value="1"/>
</dbReference>